<keyword evidence="2" id="KW-0255">Endonuclease</keyword>
<evidence type="ECO:0000313" key="2">
    <source>
        <dbReference type="EMBL" id="SFH12877.1"/>
    </source>
</evidence>
<dbReference type="AlphaFoldDB" id="A0A1I2XIH3"/>
<dbReference type="GO" id="GO:0004527">
    <property type="term" value="F:exonuclease activity"/>
    <property type="evidence" value="ECO:0007669"/>
    <property type="project" value="UniProtKB-KW"/>
</dbReference>
<dbReference type="OrthoDB" id="9802724at2"/>
<dbReference type="EMBL" id="FOOT01000006">
    <property type="protein sequence ID" value="SFH12877.1"/>
    <property type="molecule type" value="Genomic_DNA"/>
</dbReference>
<organism evidence="2 3">
    <name type="scientific">Pontibacter chinhatensis</name>
    <dbReference type="NCBI Taxonomy" id="1436961"/>
    <lineage>
        <taxon>Bacteria</taxon>
        <taxon>Pseudomonadati</taxon>
        <taxon>Bacteroidota</taxon>
        <taxon>Cytophagia</taxon>
        <taxon>Cytophagales</taxon>
        <taxon>Hymenobacteraceae</taxon>
        <taxon>Pontibacter</taxon>
    </lineage>
</organism>
<evidence type="ECO:0000259" key="1">
    <source>
        <dbReference type="Pfam" id="PF19580"/>
    </source>
</evidence>
<keyword evidence="2" id="KW-0269">Exonuclease</keyword>
<name>A0A1I2XIH3_9BACT</name>
<proteinExistence type="predicted"/>
<sequence length="355" mass="40124">MIAQSYTMHHGFKTLLLLFTVLTLAGCSSIPIASKRGKLQTIAFYNTEKLFDTKDDPETNDDPFTPDGEMEWTEERYKLKLQNIATVIAGIGGKNGPDIIGLSEVENRQVVDDLLNTPPLRRAGYNVIHQEMNDEQGLDLTLLYKPRAFKPVSVEFIKIKFQESGYTSRDILQVKGELQGELVTIYVNHWPARGRARSSKRDDRRLQAAAATLRQEIDKQQKADPNAKIIVIGDFDVEPNTSVLEKTLNATGRPDPAYPTELFNTHYLLFVNGRGSYANQGDFQMLDQIMVSKSMIGPKEGLEYVRGSAKIYNPVAIKYTLGRYRESPKDTYSGTVYRGGYSDHFPVFIQVRRSR</sequence>
<accession>A0A1I2XIH3</accession>
<evidence type="ECO:0000313" key="3">
    <source>
        <dbReference type="Proteomes" id="UP000198724"/>
    </source>
</evidence>
<dbReference type="Pfam" id="PF19580">
    <property type="entry name" value="Exo_endo_phos_3"/>
    <property type="match status" value="1"/>
</dbReference>
<keyword evidence="2" id="KW-0378">Hydrolase</keyword>
<feature type="domain" description="Endonuclease/exonuclease/phosphatase" evidence="1">
    <location>
        <begin position="41"/>
        <end position="353"/>
    </location>
</feature>
<gene>
    <name evidence="2" type="ORF">SAMN05421739_10655</name>
</gene>
<dbReference type="InterPro" id="IPR005135">
    <property type="entry name" value="Endo/exonuclease/phosphatase"/>
</dbReference>
<dbReference type="PANTHER" id="PTHR42834:SF1">
    <property type="entry name" value="ENDONUCLEASE_EXONUCLEASE_PHOSPHATASE FAMILY PROTEIN (AFU_ORTHOLOGUE AFUA_3G09210)"/>
    <property type="match status" value="1"/>
</dbReference>
<dbReference type="STRING" id="1436961.SAMN05421739_10655"/>
<keyword evidence="3" id="KW-1185">Reference proteome</keyword>
<dbReference type="RefSeq" id="WP_092103946.1">
    <property type="nucleotide sequence ID" value="NZ_FOOT01000006.1"/>
</dbReference>
<dbReference type="PANTHER" id="PTHR42834">
    <property type="entry name" value="ENDONUCLEASE/EXONUCLEASE/PHOSPHATASE FAMILY PROTEIN (AFU_ORTHOLOGUE AFUA_3G09210)"/>
    <property type="match status" value="1"/>
</dbReference>
<dbReference type="Proteomes" id="UP000198724">
    <property type="component" value="Unassembled WGS sequence"/>
</dbReference>
<protein>
    <submittedName>
        <fullName evidence="2">Endonuclease/Exonuclease/phosphatase family protein</fullName>
    </submittedName>
</protein>
<keyword evidence="2" id="KW-0540">Nuclease</keyword>
<dbReference type="InterPro" id="IPR036691">
    <property type="entry name" value="Endo/exonu/phosph_ase_sf"/>
</dbReference>
<reference evidence="3" key="1">
    <citation type="submission" date="2016-10" db="EMBL/GenBank/DDBJ databases">
        <authorList>
            <person name="Varghese N."/>
            <person name="Submissions S."/>
        </authorList>
    </citation>
    <scope>NUCLEOTIDE SEQUENCE [LARGE SCALE GENOMIC DNA]</scope>
    <source>
        <strain evidence="3">LP51</strain>
    </source>
</reference>
<dbReference type="GO" id="GO:0004519">
    <property type="term" value="F:endonuclease activity"/>
    <property type="evidence" value="ECO:0007669"/>
    <property type="project" value="UniProtKB-KW"/>
</dbReference>
<dbReference type="SUPFAM" id="SSF56219">
    <property type="entry name" value="DNase I-like"/>
    <property type="match status" value="1"/>
</dbReference>
<dbReference type="Gene3D" id="3.60.10.10">
    <property type="entry name" value="Endonuclease/exonuclease/phosphatase"/>
    <property type="match status" value="1"/>
</dbReference>